<dbReference type="RefSeq" id="XP_010241316.1">
    <property type="nucleotide sequence ID" value="XM_010243014.1"/>
</dbReference>
<dbReference type="InterPro" id="IPR036396">
    <property type="entry name" value="Cyt_P450_sf"/>
</dbReference>
<dbReference type="InterPro" id="IPR050665">
    <property type="entry name" value="Cytochrome_P450_Monooxygen"/>
</dbReference>
<dbReference type="PROSITE" id="PS00086">
    <property type="entry name" value="CYTOCHROME_P450"/>
    <property type="match status" value="1"/>
</dbReference>
<comment type="cofactor">
    <cofactor evidence="11">
        <name>heme</name>
        <dbReference type="ChEBI" id="CHEBI:30413"/>
    </cofactor>
</comment>
<keyword evidence="9 12" id="KW-0503">Monooxygenase</keyword>
<dbReference type="FunFam" id="1.10.630.10:FF:000029">
    <property type="entry name" value="Cytochrome P450 734A1"/>
    <property type="match status" value="1"/>
</dbReference>
<evidence type="ECO:0000313" key="15">
    <source>
        <dbReference type="RefSeq" id="XP_010241316.1"/>
    </source>
</evidence>
<evidence type="ECO:0000256" key="3">
    <source>
        <dbReference type="ARBA" id="ARBA00022617"/>
    </source>
</evidence>
<keyword evidence="7 12" id="KW-0560">Oxidoreductase</keyword>
<evidence type="ECO:0000256" key="12">
    <source>
        <dbReference type="RuleBase" id="RU000461"/>
    </source>
</evidence>
<protein>
    <submittedName>
        <fullName evidence="15">Cytochrome P450 CYP72A219-like</fullName>
    </submittedName>
</protein>
<feature type="transmembrane region" description="Helical" evidence="13">
    <location>
        <begin position="6"/>
        <end position="30"/>
    </location>
</feature>
<dbReference type="PRINTS" id="PR00385">
    <property type="entry name" value="P450"/>
</dbReference>
<feature type="binding site" description="axial binding residue" evidence="11">
    <location>
        <position position="466"/>
    </location>
    <ligand>
        <name>heme</name>
        <dbReference type="ChEBI" id="CHEBI:30413"/>
    </ligand>
    <ligandPart>
        <name>Fe</name>
        <dbReference type="ChEBI" id="CHEBI:18248"/>
    </ligandPart>
</feature>
<evidence type="ECO:0000256" key="9">
    <source>
        <dbReference type="ARBA" id="ARBA00023033"/>
    </source>
</evidence>
<comment type="similarity">
    <text evidence="2 12">Belongs to the cytochrome P450 family.</text>
</comment>
<accession>A0A1U7Z3L9</accession>
<dbReference type="GO" id="GO:0016705">
    <property type="term" value="F:oxidoreductase activity, acting on paired donors, with incorporation or reduction of molecular oxygen"/>
    <property type="evidence" value="ECO:0007669"/>
    <property type="project" value="InterPro"/>
</dbReference>
<dbReference type="GO" id="GO:0005506">
    <property type="term" value="F:iron ion binding"/>
    <property type="evidence" value="ECO:0007669"/>
    <property type="project" value="InterPro"/>
</dbReference>
<proteinExistence type="inferred from homology"/>
<dbReference type="STRING" id="4432.A0A1U7Z3L9"/>
<evidence type="ECO:0000256" key="1">
    <source>
        <dbReference type="ARBA" id="ARBA00004370"/>
    </source>
</evidence>
<dbReference type="FunCoup" id="A0A1U7Z3L9">
    <property type="interactions" value="897"/>
</dbReference>
<dbReference type="OrthoDB" id="1470350at2759"/>
<keyword evidence="5 11" id="KW-0479">Metal-binding</keyword>
<dbReference type="Gene3D" id="1.10.630.10">
    <property type="entry name" value="Cytochrome P450"/>
    <property type="match status" value="1"/>
</dbReference>
<dbReference type="OMA" id="ELYPMMW"/>
<organism evidence="14 15">
    <name type="scientific">Nelumbo nucifera</name>
    <name type="common">Sacred lotus</name>
    <dbReference type="NCBI Taxonomy" id="4432"/>
    <lineage>
        <taxon>Eukaryota</taxon>
        <taxon>Viridiplantae</taxon>
        <taxon>Streptophyta</taxon>
        <taxon>Embryophyta</taxon>
        <taxon>Tracheophyta</taxon>
        <taxon>Spermatophyta</taxon>
        <taxon>Magnoliopsida</taxon>
        <taxon>Proteales</taxon>
        <taxon>Nelumbonaceae</taxon>
        <taxon>Nelumbo</taxon>
    </lineage>
</organism>
<dbReference type="CDD" id="cd20642">
    <property type="entry name" value="CYP72"/>
    <property type="match status" value="1"/>
</dbReference>
<dbReference type="InterPro" id="IPR017972">
    <property type="entry name" value="Cyt_P450_CS"/>
</dbReference>
<dbReference type="InterPro" id="IPR001128">
    <property type="entry name" value="Cyt_P450"/>
</dbReference>
<dbReference type="eggNOG" id="KOG0157">
    <property type="taxonomic scope" value="Eukaryota"/>
</dbReference>
<dbReference type="KEGG" id="nnu:104585955"/>
<evidence type="ECO:0000256" key="13">
    <source>
        <dbReference type="SAM" id="Phobius"/>
    </source>
</evidence>
<dbReference type="Proteomes" id="UP000189703">
    <property type="component" value="Unplaced"/>
</dbReference>
<evidence type="ECO:0000256" key="6">
    <source>
        <dbReference type="ARBA" id="ARBA00022989"/>
    </source>
</evidence>
<keyword evidence="4 13" id="KW-0812">Transmembrane</keyword>
<evidence type="ECO:0000256" key="10">
    <source>
        <dbReference type="ARBA" id="ARBA00023136"/>
    </source>
</evidence>
<dbReference type="InParanoid" id="A0A1U7Z3L9"/>
<evidence type="ECO:0000256" key="11">
    <source>
        <dbReference type="PIRSR" id="PIRSR602401-1"/>
    </source>
</evidence>
<keyword evidence="14" id="KW-1185">Reference proteome</keyword>
<keyword evidence="10 13" id="KW-0472">Membrane</keyword>
<evidence type="ECO:0000256" key="7">
    <source>
        <dbReference type="ARBA" id="ARBA00023002"/>
    </source>
</evidence>
<name>A0A1U7Z3L9_NELNU</name>
<dbReference type="Pfam" id="PF00067">
    <property type="entry name" value="p450"/>
    <property type="match status" value="1"/>
</dbReference>
<keyword evidence="8 11" id="KW-0408">Iron</keyword>
<dbReference type="GO" id="GO:0020037">
    <property type="term" value="F:heme binding"/>
    <property type="evidence" value="ECO:0007669"/>
    <property type="project" value="InterPro"/>
</dbReference>
<sequence length="518" mass="60102">MGEFVFISATVILCILILSWVWRMLYLIWWRPMKLERYLKEQGIKGPPYKLLVGNLKDESRLRKEALSKPMNLSHNIAPRVAPFVLQTIQNYGKMSVSWSGRTPRIYITDPELIKDILLYKFGHFERSKPNPFARSLASGLVSYEGEKWVKHRRIINPAFHLDKLKRLLPVFSISCCDLITRWEKLVPSEGSYEMDVWPELKNLSGDIISRAAFGSSYEEGRRIFQIQEEQASLIMQDAMSIHIPGLRFLPTKRNNRMKEMEREVRALLEGIISKREKAMRMGEACTNDLLGLLMEFNFKEIQEHGNLKNVGMSIDEVIGECKLFYFAGRETTSILLTWTMLVLSMHSEWQLRAREEVLQVFGKNKPDFNELNQLKIVTMILYEVLRLYPPVFRISRWTYKKIKLGEIFLPPGVELSLPIILLHHSIEFWGDDAQEFKPERFAGGVSKATKNQVTFFPFSWGPRICIGQNFALMVVKMALAMILQRFSFELSPTYCHAPCTVLTLQPQYGAQILLHKL</sequence>
<evidence type="ECO:0000256" key="2">
    <source>
        <dbReference type="ARBA" id="ARBA00010617"/>
    </source>
</evidence>
<evidence type="ECO:0000256" key="4">
    <source>
        <dbReference type="ARBA" id="ARBA00022692"/>
    </source>
</evidence>
<dbReference type="InterPro" id="IPR002401">
    <property type="entry name" value="Cyt_P450_E_grp-I"/>
</dbReference>
<keyword evidence="3 11" id="KW-0349">Heme</keyword>
<comment type="subcellular location">
    <subcellularLocation>
        <location evidence="1">Membrane</location>
    </subcellularLocation>
</comment>
<dbReference type="PANTHER" id="PTHR24282:SF255">
    <property type="entry name" value="CYTOCHROME P450 72A11-RELATED"/>
    <property type="match status" value="1"/>
</dbReference>
<dbReference type="PRINTS" id="PR00463">
    <property type="entry name" value="EP450I"/>
</dbReference>
<reference evidence="15" key="1">
    <citation type="submission" date="2025-08" db="UniProtKB">
        <authorList>
            <consortium name="RefSeq"/>
        </authorList>
    </citation>
    <scope>IDENTIFICATION</scope>
</reference>
<keyword evidence="6 13" id="KW-1133">Transmembrane helix</keyword>
<dbReference type="GO" id="GO:0004497">
    <property type="term" value="F:monooxygenase activity"/>
    <property type="evidence" value="ECO:0000318"/>
    <property type="project" value="GO_Central"/>
</dbReference>
<gene>
    <name evidence="15" type="primary">LOC104585955</name>
</gene>
<evidence type="ECO:0000256" key="8">
    <source>
        <dbReference type="ARBA" id="ARBA00023004"/>
    </source>
</evidence>
<dbReference type="PANTHER" id="PTHR24282">
    <property type="entry name" value="CYTOCHROME P450 FAMILY MEMBER"/>
    <property type="match status" value="1"/>
</dbReference>
<dbReference type="AlphaFoldDB" id="A0A1U7Z3L9"/>
<evidence type="ECO:0000313" key="14">
    <source>
        <dbReference type="Proteomes" id="UP000189703"/>
    </source>
</evidence>
<evidence type="ECO:0000256" key="5">
    <source>
        <dbReference type="ARBA" id="ARBA00022723"/>
    </source>
</evidence>
<dbReference type="GeneID" id="104585955"/>
<dbReference type="GO" id="GO:0016020">
    <property type="term" value="C:membrane"/>
    <property type="evidence" value="ECO:0007669"/>
    <property type="project" value="UniProtKB-SubCell"/>
</dbReference>
<dbReference type="SUPFAM" id="SSF48264">
    <property type="entry name" value="Cytochrome P450"/>
    <property type="match status" value="1"/>
</dbReference>